<dbReference type="Proteomes" id="UP000319769">
    <property type="component" value="Unassembled WGS sequence"/>
</dbReference>
<proteinExistence type="predicted"/>
<dbReference type="PANTHER" id="PTHR39339:SF1">
    <property type="entry name" value="CHAD DOMAIN-CONTAINING PROTEIN"/>
    <property type="match status" value="1"/>
</dbReference>
<dbReference type="InterPro" id="IPR007899">
    <property type="entry name" value="CHAD_dom"/>
</dbReference>
<keyword evidence="1" id="KW-0175">Coiled coil</keyword>
<name>A0A5N0UTC4_9PSEU</name>
<evidence type="ECO:0000259" key="2">
    <source>
        <dbReference type="PROSITE" id="PS51707"/>
    </source>
</evidence>
<reference evidence="4" key="1">
    <citation type="submission" date="2019-09" db="EMBL/GenBank/DDBJ databases">
        <authorList>
            <person name="Teo W.F.A."/>
            <person name="Duangmal K."/>
        </authorList>
    </citation>
    <scope>NUCLEOTIDE SEQUENCE [LARGE SCALE GENOMIC DNA]</scope>
    <source>
        <strain evidence="4">K81G1</strain>
    </source>
</reference>
<dbReference type="PROSITE" id="PS51707">
    <property type="entry name" value="CYTH"/>
    <property type="match status" value="1"/>
</dbReference>
<dbReference type="Pfam" id="PF05235">
    <property type="entry name" value="CHAD"/>
    <property type="match status" value="1"/>
</dbReference>
<comment type="caution">
    <text evidence="4">The sequence shown here is derived from an EMBL/GenBank/DDBJ whole genome shotgun (WGS) entry which is preliminary data.</text>
</comment>
<dbReference type="SMART" id="SM00880">
    <property type="entry name" value="CHAD"/>
    <property type="match status" value="1"/>
</dbReference>
<dbReference type="AlphaFoldDB" id="A0A5N0UTC4"/>
<accession>A0A5N0UTC4</accession>
<dbReference type="InterPro" id="IPR023577">
    <property type="entry name" value="CYTH_domain"/>
</dbReference>
<sequence length="488" mass="54987">MTGALFVERERKFELDPGRAVPDLSGVGPIVTQRSPELATLEAVYYDTEDCRLLKAGVTLRRRAGGGDAGWHLKVPAGKDTREEYQLPLSDELPAELRERMEPYAKGARITEIARLKTERYTYELCNAAGRRLAVLTDDHVTGEKAGAEVHLDGWRELEVELEEGADTGLLDTLSEELTNSGARPGHWPSKLKRLLADWLPEDEDVGRGSTAGEVVLAYLRDQVDAVRRWDIGVRKQEEDAVHQLRVSLRRLRSALRSFRRVLDRGRTRELADELQWLGRVLSDARDLEVLREGLARQFTGLPGETSSARRVVDQHFERAEREAWDSVAAALDSARYAALLGALEKLTSEPPLTENAGLPARRELQHALDRADRRLVRAVDELSDAEDEDSALHSVRKKAKQARYAADAVRPVFGRRVREWRRGSKRVQTTLGDHHDLVETRKLLRDLAGMTGPREAFVLGVLHERAAVRGEELRKRFLREWAGAARL</sequence>
<feature type="domain" description="CYTH" evidence="2">
    <location>
        <begin position="6"/>
        <end position="202"/>
    </location>
</feature>
<dbReference type="Gene3D" id="2.40.320.10">
    <property type="entry name" value="Hypothetical Protein Pfu-838710-001"/>
    <property type="match status" value="1"/>
</dbReference>
<protein>
    <submittedName>
        <fullName evidence="4">CYTH and CHAD domain-containing protein</fullName>
    </submittedName>
</protein>
<keyword evidence="5" id="KW-1185">Reference proteome</keyword>
<dbReference type="SUPFAM" id="SSF55154">
    <property type="entry name" value="CYTH-like phosphatases"/>
    <property type="match status" value="1"/>
</dbReference>
<feature type="domain" description="CHAD" evidence="3">
    <location>
        <begin position="209"/>
        <end position="487"/>
    </location>
</feature>
<evidence type="ECO:0000313" key="5">
    <source>
        <dbReference type="Proteomes" id="UP000319769"/>
    </source>
</evidence>
<gene>
    <name evidence="4" type="ORF">FPZ12_035220</name>
</gene>
<dbReference type="EMBL" id="VMNW02000079">
    <property type="protein sequence ID" value="KAA9153172.1"/>
    <property type="molecule type" value="Genomic_DNA"/>
</dbReference>
<dbReference type="CDD" id="cd07374">
    <property type="entry name" value="CYTH-like_Pase"/>
    <property type="match status" value="1"/>
</dbReference>
<feature type="coiled-coil region" evidence="1">
    <location>
        <begin position="362"/>
        <end position="389"/>
    </location>
</feature>
<organism evidence="4 5">
    <name type="scientific">Amycolatopsis acidicola</name>
    <dbReference type="NCBI Taxonomy" id="2596893"/>
    <lineage>
        <taxon>Bacteria</taxon>
        <taxon>Bacillati</taxon>
        <taxon>Actinomycetota</taxon>
        <taxon>Actinomycetes</taxon>
        <taxon>Pseudonocardiales</taxon>
        <taxon>Pseudonocardiaceae</taxon>
        <taxon>Amycolatopsis</taxon>
    </lineage>
</organism>
<dbReference type="Pfam" id="PF01928">
    <property type="entry name" value="CYTH"/>
    <property type="match status" value="1"/>
</dbReference>
<evidence type="ECO:0000313" key="4">
    <source>
        <dbReference type="EMBL" id="KAA9153172.1"/>
    </source>
</evidence>
<dbReference type="RefSeq" id="WP_144750463.1">
    <property type="nucleotide sequence ID" value="NZ_VMNW02000079.1"/>
</dbReference>
<dbReference type="Gene3D" id="1.40.20.10">
    <property type="entry name" value="CHAD domain"/>
    <property type="match status" value="1"/>
</dbReference>
<dbReference type="InterPro" id="IPR038186">
    <property type="entry name" value="CHAD_dom_sf"/>
</dbReference>
<dbReference type="PROSITE" id="PS51708">
    <property type="entry name" value="CHAD"/>
    <property type="match status" value="1"/>
</dbReference>
<dbReference type="OrthoDB" id="9777271at2"/>
<dbReference type="PANTHER" id="PTHR39339">
    <property type="entry name" value="SLR1444 PROTEIN"/>
    <property type="match status" value="1"/>
</dbReference>
<evidence type="ECO:0000259" key="3">
    <source>
        <dbReference type="PROSITE" id="PS51708"/>
    </source>
</evidence>
<evidence type="ECO:0000256" key="1">
    <source>
        <dbReference type="SAM" id="Coils"/>
    </source>
</evidence>
<dbReference type="InterPro" id="IPR033469">
    <property type="entry name" value="CYTH-like_dom_sf"/>
</dbReference>
<dbReference type="SMART" id="SM01118">
    <property type="entry name" value="CYTH"/>
    <property type="match status" value="1"/>
</dbReference>